<gene>
    <name evidence="2" type="ORF">H9635_00080</name>
</gene>
<organism evidence="2 3">
    <name type="scientific">Solibacillus faecavium</name>
    <dbReference type="NCBI Taxonomy" id="2762221"/>
    <lineage>
        <taxon>Bacteria</taxon>
        <taxon>Bacillati</taxon>
        <taxon>Bacillota</taxon>
        <taxon>Bacilli</taxon>
        <taxon>Bacillales</taxon>
        <taxon>Caryophanaceae</taxon>
        <taxon>Solibacillus</taxon>
    </lineage>
</organism>
<dbReference type="Proteomes" id="UP000619101">
    <property type="component" value="Unassembled WGS sequence"/>
</dbReference>
<keyword evidence="3" id="KW-1185">Reference proteome</keyword>
<protein>
    <recommendedName>
        <fullName evidence="4">DUF1049 domain-containing protein</fullName>
    </recommendedName>
</protein>
<dbReference type="RefSeq" id="WP_191698106.1">
    <property type="nucleotide sequence ID" value="NZ_JACSPZ010000001.1"/>
</dbReference>
<dbReference type="EMBL" id="JACSPZ010000001">
    <property type="protein sequence ID" value="MBD8035113.1"/>
    <property type="molecule type" value="Genomic_DNA"/>
</dbReference>
<evidence type="ECO:0000313" key="2">
    <source>
        <dbReference type="EMBL" id="MBD8035113.1"/>
    </source>
</evidence>
<keyword evidence="1" id="KW-0472">Membrane</keyword>
<sequence>MNNTNPLQKKWVVLIAALIMLFFSLKDFDFSELEKFSFKDMLPIILITAFIFLLKTSIFSVILLSIKKLWSKLSKKNE</sequence>
<evidence type="ECO:0008006" key="4">
    <source>
        <dbReference type="Google" id="ProtNLM"/>
    </source>
</evidence>
<reference evidence="2 3" key="1">
    <citation type="submission" date="2020-08" db="EMBL/GenBank/DDBJ databases">
        <title>A Genomic Blueprint of the Chicken Gut Microbiome.</title>
        <authorList>
            <person name="Gilroy R."/>
            <person name="Ravi A."/>
            <person name="Getino M."/>
            <person name="Pursley I."/>
            <person name="Horton D.L."/>
            <person name="Alikhan N.-F."/>
            <person name="Baker D."/>
            <person name="Gharbi K."/>
            <person name="Hall N."/>
            <person name="Watson M."/>
            <person name="Adriaenssens E.M."/>
            <person name="Foster-Nyarko E."/>
            <person name="Jarju S."/>
            <person name="Secka A."/>
            <person name="Antonio M."/>
            <person name="Oren A."/>
            <person name="Chaudhuri R."/>
            <person name="La Ragione R.M."/>
            <person name="Hildebrand F."/>
            <person name="Pallen M.J."/>
        </authorList>
    </citation>
    <scope>NUCLEOTIDE SEQUENCE [LARGE SCALE GENOMIC DNA]</scope>
    <source>
        <strain evidence="2 3">A46</strain>
    </source>
</reference>
<proteinExistence type="predicted"/>
<keyword evidence="1" id="KW-1133">Transmembrane helix</keyword>
<feature type="transmembrane region" description="Helical" evidence="1">
    <location>
        <begin position="42"/>
        <end position="66"/>
    </location>
</feature>
<accession>A0ABR8XT51</accession>
<evidence type="ECO:0000256" key="1">
    <source>
        <dbReference type="SAM" id="Phobius"/>
    </source>
</evidence>
<evidence type="ECO:0000313" key="3">
    <source>
        <dbReference type="Proteomes" id="UP000619101"/>
    </source>
</evidence>
<name>A0ABR8XT51_9BACL</name>
<keyword evidence="1" id="KW-0812">Transmembrane</keyword>
<comment type="caution">
    <text evidence="2">The sequence shown here is derived from an EMBL/GenBank/DDBJ whole genome shotgun (WGS) entry which is preliminary data.</text>
</comment>